<dbReference type="PANTHER" id="PTHR11601:SF34">
    <property type="entry name" value="CYSTEINE DESULFURASE"/>
    <property type="match status" value="1"/>
</dbReference>
<evidence type="ECO:0000256" key="3">
    <source>
        <dbReference type="ARBA" id="ARBA00012239"/>
    </source>
</evidence>
<keyword evidence="13" id="KW-1185">Reference proteome</keyword>
<dbReference type="GO" id="GO:0051536">
    <property type="term" value="F:iron-sulfur cluster binding"/>
    <property type="evidence" value="ECO:0007669"/>
    <property type="project" value="UniProtKB-KW"/>
</dbReference>
<sequence length="388" mass="43502">MQKIYLDNAASTRIDARVLERMTEVLSELYGNPSSTHSFGRSSKTIIEQARKNIAGCINALPSEIFFTSGGTEADNMILRSAVRDLKVETIITSKTEHHAVLHTIQQLEREYDITVKYISLDNTGTPDIQDLEKKLAENNTKKLVSLMHINNETGNIIDIDAFAAVCKSQEALFHSDTVQSVGHFEWDVQKTKVDFIVASAHKFHGPKGTGFAYIRKDSGLKPLIFGGEQEKGLRAGTEPLHNIVALEEALLVASGNLERDRKYVEELKSYFIKNLKQAIPSVKFNGACDDFFKSTYTMVNVRFPLAEDKTTMLLFQLDMKGIACSRGSACQSGSYTVSHVLAELLSPEELRKPSIRFSFSKYNTKEELDYTVNALKELMKVESHFQK</sequence>
<dbReference type="GO" id="GO:0046872">
    <property type="term" value="F:metal ion binding"/>
    <property type="evidence" value="ECO:0007669"/>
    <property type="project" value="UniProtKB-KW"/>
</dbReference>
<evidence type="ECO:0000256" key="7">
    <source>
        <dbReference type="ARBA" id="ARBA00023004"/>
    </source>
</evidence>
<evidence type="ECO:0000256" key="10">
    <source>
        <dbReference type="RuleBase" id="RU004504"/>
    </source>
</evidence>
<keyword evidence="7" id="KW-0408">Iron</keyword>
<name>A0A9E6ZPJ8_9FLAO</name>
<dbReference type="Gene3D" id="1.10.260.50">
    <property type="match status" value="1"/>
</dbReference>
<dbReference type="RefSeq" id="WP_255844236.1">
    <property type="nucleotide sequence ID" value="NZ_CP094358.1"/>
</dbReference>
<evidence type="ECO:0000313" key="13">
    <source>
        <dbReference type="Proteomes" id="UP000831290"/>
    </source>
</evidence>
<dbReference type="AlphaFoldDB" id="A0A9E6ZPJ8"/>
<dbReference type="InterPro" id="IPR015421">
    <property type="entry name" value="PyrdxlP-dep_Trfase_major"/>
</dbReference>
<organism evidence="12 13">
    <name type="scientific">Abyssalbus ytuae</name>
    <dbReference type="NCBI Taxonomy" id="2926907"/>
    <lineage>
        <taxon>Bacteria</taxon>
        <taxon>Pseudomonadati</taxon>
        <taxon>Bacteroidota</taxon>
        <taxon>Flavobacteriia</taxon>
        <taxon>Flavobacteriales</taxon>
        <taxon>Flavobacteriaceae</taxon>
        <taxon>Abyssalbus</taxon>
    </lineage>
</organism>
<evidence type="ECO:0000313" key="12">
    <source>
        <dbReference type="EMBL" id="UOB18195.1"/>
    </source>
</evidence>
<evidence type="ECO:0000256" key="2">
    <source>
        <dbReference type="ARBA" id="ARBA00006490"/>
    </source>
</evidence>
<dbReference type="GO" id="GO:0031071">
    <property type="term" value="F:cysteine desulfurase activity"/>
    <property type="evidence" value="ECO:0007669"/>
    <property type="project" value="UniProtKB-EC"/>
</dbReference>
<evidence type="ECO:0000256" key="8">
    <source>
        <dbReference type="ARBA" id="ARBA00023014"/>
    </source>
</evidence>
<evidence type="ECO:0000256" key="6">
    <source>
        <dbReference type="ARBA" id="ARBA00022898"/>
    </source>
</evidence>
<dbReference type="Gene3D" id="3.40.640.10">
    <property type="entry name" value="Type I PLP-dependent aspartate aminotransferase-like (Major domain)"/>
    <property type="match status" value="1"/>
</dbReference>
<evidence type="ECO:0000256" key="5">
    <source>
        <dbReference type="ARBA" id="ARBA00022723"/>
    </source>
</evidence>
<keyword evidence="6" id="KW-0663">Pyridoxal phosphate</keyword>
<dbReference type="PROSITE" id="PS00595">
    <property type="entry name" value="AA_TRANSFER_CLASS_5"/>
    <property type="match status" value="1"/>
</dbReference>
<comment type="cofactor">
    <cofactor evidence="1 10">
        <name>pyridoxal 5'-phosphate</name>
        <dbReference type="ChEBI" id="CHEBI:597326"/>
    </cofactor>
</comment>
<keyword evidence="8" id="KW-0411">Iron-sulfur</keyword>
<dbReference type="InterPro" id="IPR016454">
    <property type="entry name" value="Cysteine_dSase"/>
</dbReference>
<dbReference type="Gene3D" id="3.90.1150.10">
    <property type="entry name" value="Aspartate Aminotransferase, domain 1"/>
    <property type="match status" value="1"/>
</dbReference>
<reference evidence="12" key="1">
    <citation type="submission" date="2022-03" db="EMBL/GenBank/DDBJ databases">
        <title>Description of Abyssus ytuae gen. nov., sp. nov., a novel member of the family Flavobacteriaceae isolated from the sediment of Mariana Trench.</title>
        <authorList>
            <person name="Zhang J."/>
            <person name="Xu X."/>
        </authorList>
    </citation>
    <scope>NUCLEOTIDE SEQUENCE</scope>
    <source>
        <strain evidence="12">MT3330</strain>
    </source>
</reference>
<dbReference type="EC" id="2.8.1.7" evidence="3"/>
<dbReference type="EMBL" id="CP094358">
    <property type="protein sequence ID" value="UOB18195.1"/>
    <property type="molecule type" value="Genomic_DNA"/>
</dbReference>
<dbReference type="Proteomes" id="UP000831290">
    <property type="component" value="Chromosome"/>
</dbReference>
<dbReference type="InterPro" id="IPR015422">
    <property type="entry name" value="PyrdxlP-dep_Trfase_small"/>
</dbReference>
<dbReference type="Pfam" id="PF00266">
    <property type="entry name" value="Aminotran_5"/>
    <property type="match status" value="1"/>
</dbReference>
<dbReference type="InterPro" id="IPR020578">
    <property type="entry name" value="Aminotrans_V_PyrdxlP_BS"/>
</dbReference>
<comment type="catalytic activity">
    <reaction evidence="9">
        <text>(sulfur carrier)-H + L-cysteine = (sulfur carrier)-SH + L-alanine</text>
        <dbReference type="Rhea" id="RHEA:43892"/>
        <dbReference type="Rhea" id="RHEA-COMP:14737"/>
        <dbReference type="Rhea" id="RHEA-COMP:14739"/>
        <dbReference type="ChEBI" id="CHEBI:29917"/>
        <dbReference type="ChEBI" id="CHEBI:35235"/>
        <dbReference type="ChEBI" id="CHEBI:57972"/>
        <dbReference type="ChEBI" id="CHEBI:64428"/>
        <dbReference type="EC" id="2.8.1.7"/>
    </reaction>
</comment>
<dbReference type="KEGG" id="fbm:MQE35_02590"/>
<dbReference type="SUPFAM" id="SSF53383">
    <property type="entry name" value="PLP-dependent transferases"/>
    <property type="match status" value="1"/>
</dbReference>
<protein>
    <recommendedName>
        <fullName evidence="3">cysteine desulfurase</fullName>
        <ecNumber evidence="3">2.8.1.7</ecNumber>
    </recommendedName>
</protein>
<evidence type="ECO:0000259" key="11">
    <source>
        <dbReference type="Pfam" id="PF00266"/>
    </source>
</evidence>
<evidence type="ECO:0000256" key="1">
    <source>
        <dbReference type="ARBA" id="ARBA00001933"/>
    </source>
</evidence>
<dbReference type="InterPro" id="IPR015424">
    <property type="entry name" value="PyrdxlP-dep_Trfase"/>
</dbReference>
<gene>
    <name evidence="12" type="ORF">MQE35_02590</name>
</gene>
<dbReference type="InterPro" id="IPR000192">
    <property type="entry name" value="Aminotrans_V_dom"/>
</dbReference>
<proteinExistence type="inferred from homology"/>
<keyword evidence="4" id="KW-0808">Transferase</keyword>
<feature type="domain" description="Aminotransferase class V" evidence="11">
    <location>
        <begin position="4"/>
        <end position="371"/>
    </location>
</feature>
<comment type="similarity">
    <text evidence="2">Belongs to the class-V pyridoxal-phosphate-dependent aminotransferase family. NifS/IscS subfamily.</text>
</comment>
<keyword evidence="5" id="KW-0479">Metal-binding</keyword>
<dbReference type="PANTHER" id="PTHR11601">
    <property type="entry name" value="CYSTEINE DESULFURYLASE FAMILY MEMBER"/>
    <property type="match status" value="1"/>
</dbReference>
<accession>A0A9E6ZPJ8</accession>
<evidence type="ECO:0000256" key="4">
    <source>
        <dbReference type="ARBA" id="ARBA00022679"/>
    </source>
</evidence>
<dbReference type="PIRSF" id="PIRSF005572">
    <property type="entry name" value="NifS"/>
    <property type="match status" value="1"/>
</dbReference>
<evidence type="ECO:0000256" key="9">
    <source>
        <dbReference type="ARBA" id="ARBA00050776"/>
    </source>
</evidence>